<organism evidence="1 2">
    <name type="scientific">Chenopodium quinoa</name>
    <name type="common">Quinoa</name>
    <dbReference type="NCBI Taxonomy" id="63459"/>
    <lineage>
        <taxon>Eukaryota</taxon>
        <taxon>Viridiplantae</taxon>
        <taxon>Streptophyta</taxon>
        <taxon>Embryophyta</taxon>
        <taxon>Tracheophyta</taxon>
        <taxon>Spermatophyta</taxon>
        <taxon>Magnoliopsida</taxon>
        <taxon>eudicotyledons</taxon>
        <taxon>Gunneridae</taxon>
        <taxon>Pentapetalae</taxon>
        <taxon>Caryophyllales</taxon>
        <taxon>Chenopodiaceae</taxon>
        <taxon>Chenopodioideae</taxon>
        <taxon>Atripliceae</taxon>
        <taxon>Chenopodium</taxon>
    </lineage>
</organism>
<reference evidence="1" key="2">
    <citation type="submission" date="2021-03" db="UniProtKB">
        <authorList>
            <consortium name="EnsemblPlants"/>
        </authorList>
    </citation>
    <scope>IDENTIFICATION</scope>
</reference>
<reference evidence="1" key="1">
    <citation type="journal article" date="2017" name="Nature">
        <title>The genome of Chenopodium quinoa.</title>
        <authorList>
            <person name="Jarvis D.E."/>
            <person name="Ho Y.S."/>
            <person name="Lightfoot D.J."/>
            <person name="Schmoeckel S.M."/>
            <person name="Li B."/>
            <person name="Borm T.J.A."/>
            <person name="Ohyanagi H."/>
            <person name="Mineta K."/>
            <person name="Michell C.T."/>
            <person name="Saber N."/>
            <person name="Kharbatia N.M."/>
            <person name="Rupper R.R."/>
            <person name="Sharp A.R."/>
            <person name="Dally N."/>
            <person name="Boughton B.A."/>
            <person name="Woo Y.H."/>
            <person name="Gao G."/>
            <person name="Schijlen E.G.W.M."/>
            <person name="Guo X."/>
            <person name="Momin A.A."/>
            <person name="Negrao S."/>
            <person name="Al-Babili S."/>
            <person name="Gehring C."/>
            <person name="Roessner U."/>
            <person name="Jung C."/>
            <person name="Murphy K."/>
            <person name="Arold S.T."/>
            <person name="Gojobori T."/>
            <person name="van der Linden C.G."/>
            <person name="van Loo E.N."/>
            <person name="Jellen E.N."/>
            <person name="Maughan P.J."/>
            <person name="Tester M."/>
        </authorList>
    </citation>
    <scope>NUCLEOTIDE SEQUENCE [LARGE SCALE GENOMIC DNA]</scope>
    <source>
        <strain evidence="1">cv. PI 614886</strain>
    </source>
</reference>
<sequence>MWVVFSASCPVGGVSQVLDFPSVLVELLTESDGSSLAVCDSRKATSQLSHGYEKGVEDYLDKAFSTQAIGDQNSCPCKGLSSTSNNERDVKDMHDDIEHLIYDVHMDVSERCEGVGDEPNDKAKKFYKLVEDGKQEQYLGCKKFSKLSFLIRFYLLKRTHISNSDFLEIFREVLPDASNLPNSFNEARKLIKDIGLHYDKIVACRNDCMLYWKEHEATTSCHVFHSPRWKETQSEN</sequence>
<dbReference type="PANTHER" id="PTHR10775">
    <property type="entry name" value="OS08G0208400 PROTEIN"/>
    <property type="match status" value="1"/>
</dbReference>
<name>A0A803KUV0_CHEQI</name>
<proteinExistence type="predicted"/>
<dbReference type="Proteomes" id="UP000596660">
    <property type="component" value="Unplaced"/>
</dbReference>
<evidence type="ECO:0000313" key="2">
    <source>
        <dbReference type="Proteomes" id="UP000596660"/>
    </source>
</evidence>
<dbReference type="EnsemblPlants" id="AUR62002808-RA">
    <property type="protein sequence ID" value="AUR62002808-RA:cds"/>
    <property type="gene ID" value="AUR62002808"/>
</dbReference>
<keyword evidence="2" id="KW-1185">Reference proteome</keyword>
<dbReference type="Gramene" id="AUR62002808-RA">
    <property type="protein sequence ID" value="AUR62002808-RA:cds"/>
    <property type="gene ID" value="AUR62002808"/>
</dbReference>
<evidence type="ECO:0000313" key="1">
    <source>
        <dbReference type="EnsemblPlants" id="AUR62002808-RA:cds"/>
    </source>
</evidence>
<protein>
    <submittedName>
        <fullName evidence="1">Uncharacterized protein</fullName>
    </submittedName>
</protein>
<dbReference type="OMA" id="NYANNTH"/>
<dbReference type="AlphaFoldDB" id="A0A803KUV0"/>
<dbReference type="PANTHER" id="PTHR10775:SF190">
    <property type="entry name" value="TNP2-LIKE TRANSPOSON PROTEIN"/>
    <property type="match status" value="1"/>
</dbReference>
<accession>A0A803KUV0</accession>